<reference evidence="5" key="1">
    <citation type="submission" date="2024-06" db="EMBL/GenBank/DDBJ databases">
        <title>Sequencing and assembly of the genome of Dyadobacter sp. strain 676, a symbiont of Cyamopsis tetragonoloba.</title>
        <authorList>
            <person name="Guro P."/>
            <person name="Sazanova A."/>
            <person name="Kuznetsova I."/>
            <person name="Belimov A."/>
            <person name="Safronova V."/>
        </authorList>
    </citation>
    <scope>NUCLEOTIDE SEQUENCE</scope>
    <source>
        <strain evidence="5">676</strain>
    </source>
</reference>
<accession>A0AAU8FN21</accession>
<dbReference type="SUPFAM" id="SSF46785">
    <property type="entry name" value="Winged helix' DNA-binding domain"/>
    <property type="match status" value="1"/>
</dbReference>
<dbReference type="SMART" id="SM01134">
    <property type="entry name" value="DeoRC"/>
    <property type="match status" value="1"/>
</dbReference>
<protein>
    <submittedName>
        <fullName evidence="5">DeoR/GlpR family DNA-binding transcription regulator</fullName>
    </submittedName>
</protein>
<evidence type="ECO:0000313" key="5">
    <source>
        <dbReference type="EMBL" id="XCH25171.1"/>
    </source>
</evidence>
<feature type="domain" description="HTH deoR-type" evidence="4">
    <location>
        <begin position="3"/>
        <end position="58"/>
    </location>
</feature>
<dbReference type="PROSITE" id="PS51000">
    <property type="entry name" value="HTH_DEOR_2"/>
    <property type="match status" value="1"/>
</dbReference>
<sequence>MNFQERKRKILAALDERESLSVFELAEILETSPATIRRDLGDIAGEGLLIRTHGGAMKMESPVLTGFLEKAGVNSPSKELIAARAADYVHDGDIIFLDCGSTVFGMCRFLKKKNIRVITNSLPVLAELIDVPSIQINLIGGELNKARKAVHGDKAVQHINGYHAHKAFIGVDGLSAGNGLTAHSEHESGITSAFIRNAAQVLLLCDATKIGKDSYVKFADLSAIHTLITDSDDARVEALRAKGLHVVIAG</sequence>
<dbReference type="InterPro" id="IPR037171">
    <property type="entry name" value="NagB/RpiA_transferase-like"/>
</dbReference>
<dbReference type="InterPro" id="IPR018356">
    <property type="entry name" value="Tscrpt_reg_HTH_DeoR_CS"/>
</dbReference>
<dbReference type="SMART" id="SM00420">
    <property type="entry name" value="HTH_DEOR"/>
    <property type="match status" value="1"/>
</dbReference>
<evidence type="ECO:0000256" key="2">
    <source>
        <dbReference type="ARBA" id="ARBA00023125"/>
    </source>
</evidence>
<keyword evidence="1" id="KW-0805">Transcription regulation</keyword>
<dbReference type="Gene3D" id="3.40.50.1360">
    <property type="match status" value="1"/>
</dbReference>
<dbReference type="InterPro" id="IPR014036">
    <property type="entry name" value="DeoR-like_C"/>
</dbReference>
<keyword evidence="3" id="KW-0804">Transcription</keyword>
<dbReference type="Gene3D" id="1.10.10.10">
    <property type="entry name" value="Winged helix-like DNA-binding domain superfamily/Winged helix DNA-binding domain"/>
    <property type="match status" value="1"/>
</dbReference>
<dbReference type="SUPFAM" id="SSF100950">
    <property type="entry name" value="NagB/RpiA/CoA transferase-like"/>
    <property type="match status" value="1"/>
</dbReference>
<dbReference type="Pfam" id="PF08220">
    <property type="entry name" value="HTH_DeoR"/>
    <property type="match status" value="1"/>
</dbReference>
<evidence type="ECO:0000256" key="3">
    <source>
        <dbReference type="ARBA" id="ARBA00023163"/>
    </source>
</evidence>
<proteinExistence type="predicted"/>
<gene>
    <name evidence="5" type="ORF">ABV298_01700</name>
</gene>
<dbReference type="Pfam" id="PF00455">
    <property type="entry name" value="DeoRC"/>
    <property type="match status" value="1"/>
</dbReference>
<dbReference type="EMBL" id="CP159289">
    <property type="protein sequence ID" value="XCH25171.1"/>
    <property type="molecule type" value="Genomic_DNA"/>
</dbReference>
<organism evidence="5">
    <name type="scientific">Dyadobacter sp. 676</name>
    <dbReference type="NCBI Taxonomy" id="3088362"/>
    <lineage>
        <taxon>Bacteria</taxon>
        <taxon>Pseudomonadati</taxon>
        <taxon>Bacteroidota</taxon>
        <taxon>Cytophagia</taxon>
        <taxon>Cytophagales</taxon>
        <taxon>Spirosomataceae</taxon>
        <taxon>Dyadobacter</taxon>
    </lineage>
</organism>
<dbReference type="PROSITE" id="PS00894">
    <property type="entry name" value="HTH_DEOR_1"/>
    <property type="match status" value="1"/>
</dbReference>
<dbReference type="InterPro" id="IPR036388">
    <property type="entry name" value="WH-like_DNA-bd_sf"/>
</dbReference>
<dbReference type="AlphaFoldDB" id="A0AAU8FN21"/>
<dbReference type="PRINTS" id="PR00037">
    <property type="entry name" value="HTHLACR"/>
</dbReference>
<evidence type="ECO:0000259" key="4">
    <source>
        <dbReference type="PROSITE" id="PS51000"/>
    </source>
</evidence>
<dbReference type="PANTHER" id="PTHR30363:SF44">
    <property type="entry name" value="AGA OPERON TRANSCRIPTIONAL REPRESSOR-RELATED"/>
    <property type="match status" value="1"/>
</dbReference>
<keyword evidence="2 5" id="KW-0238">DNA-binding</keyword>
<dbReference type="PANTHER" id="PTHR30363">
    <property type="entry name" value="HTH-TYPE TRANSCRIPTIONAL REGULATOR SRLR-RELATED"/>
    <property type="match status" value="1"/>
</dbReference>
<dbReference type="GO" id="GO:0003700">
    <property type="term" value="F:DNA-binding transcription factor activity"/>
    <property type="evidence" value="ECO:0007669"/>
    <property type="project" value="InterPro"/>
</dbReference>
<dbReference type="GO" id="GO:0003677">
    <property type="term" value="F:DNA binding"/>
    <property type="evidence" value="ECO:0007669"/>
    <property type="project" value="UniProtKB-KW"/>
</dbReference>
<evidence type="ECO:0000256" key="1">
    <source>
        <dbReference type="ARBA" id="ARBA00023015"/>
    </source>
</evidence>
<dbReference type="InterPro" id="IPR050313">
    <property type="entry name" value="Carb_Metab_HTH_regulators"/>
</dbReference>
<name>A0AAU8FN21_9BACT</name>
<dbReference type="RefSeq" id="WP_353720474.1">
    <property type="nucleotide sequence ID" value="NZ_CP159289.1"/>
</dbReference>
<dbReference type="InterPro" id="IPR001034">
    <property type="entry name" value="DeoR_HTH"/>
</dbReference>
<dbReference type="InterPro" id="IPR036390">
    <property type="entry name" value="WH_DNA-bd_sf"/>
</dbReference>